<dbReference type="InterPro" id="IPR051496">
    <property type="entry name" value="H-rev107_PLA/AT"/>
</dbReference>
<dbReference type="GO" id="GO:0005737">
    <property type="term" value="C:cytoplasm"/>
    <property type="evidence" value="ECO:0007669"/>
    <property type="project" value="TreeGrafter"/>
</dbReference>
<evidence type="ECO:0000256" key="2">
    <source>
        <dbReference type="ARBA" id="ARBA00022679"/>
    </source>
</evidence>
<dbReference type="GO" id="GO:0070292">
    <property type="term" value="P:N-acylphosphatidylethanolamine metabolic process"/>
    <property type="evidence" value="ECO:0007669"/>
    <property type="project" value="TreeGrafter"/>
</dbReference>
<proteinExistence type="inferred from homology"/>
<dbReference type="Proteomes" id="UP000596742">
    <property type="component" value="Unassembled WGS sequence"/>
</dbReference>
<gene>
    <name evidence="7" type="ORF">MGAL_10B020436</name>
</gene>
<dbReference type="Pfam" id="PF04970">
    <property type="entry name" value="LRAT"/>
    <property type="match status" value="1"/>
</dbReference>
<feature type="transmembrane region" description="Helical" evidence="5">
    <location>
        <begin position="289"/>
        <end position="310"/>
    </location>
</feature>
<evidence type="ECO:0000313" key="7">
    <source>
        <dbReference type="EMBL" id="VDI59166.1"/>
    </source>
</evidence>
<evidence type="ECO:0000256" key="1">
    <source>
        <dbReference type="ARBA" id="ARBA00007824"/>
    </source>
</evidence>
<dbReference type="GO" id="GO:0004623">
    <property type="term" value="F:phospholipase A2 activity"/>
    <property type="evidence" value="ECO:0007669"/>
    <property type="project" value="TreeGrafter"/>
</dbReference>
<keyword evidence="2" id="KW-0808">Transferase</keyword>
<dbReference type="GO" id="GO:0016410">
    <property type="term" value="F:N-acyltransferase activity"/>
    <property type="evidence" value="ECO:0007669"/>
    <property type="project" value="TreeGrafter"/>
</dbReference>
<protein>
    <recommendedName>
        <fullName evidence="6">LRAT domain-containing protein</fullName>
    </recommendedName>
</protein>
<keyword evidence="8" id="KW-1185">Reference proteome</keyword>
<keyword evidence="5" id="KW-0472">Membrane</keyword>
<dbReference type="OrthoDB" id="6148791at2759"/>
<dbReference type="Gene3D" id="3.90.1720.10">
    <property type="entry name" value="endopeptidase domain like (from Nostoc punctiforme)"/>
    <property type="match status" value="2"/>
</dbReference>
<evidence type="ECO:0000256" key="4">
    <source>
        <dbReference type="ARBA" id="ARBA00023098"/>
    </source>
</evidence>
<comment type="caution">
    <text evidence="7">The sequence shown here is derived from an EMBL/GenBank/DDBJ whole genome shotgun (WGS) entry which is preliminary data.</text>
</comment>
<organism evidence="7 8">
    <name type="scientific">Mytilus galloprovincialis</name>
    <name type="common">Mediterranean mussel</name>
    <dbReference type="NCBI Taxonomy" id="29158"/>
    <lineage>
        <taxon>Eukaryota</taxon>
        <taxon>Metazoa</taxon>
        <taxon>Spiralia</taxon>
        <taxon>Lophotrochozoa</taxon>
        <taxon>Mollusca</taxon>
        <taxon>Bivalvia</taxon>
        <taxon>Autobranchia</taxon>
        <taxon>Pteriomorphia</taxon>
        <taxon>Mytilida</taxon>
        <taxon>Mytiloidea</taxon>
        <taxon>Mytilidae</taxon>
        <taxon>Mytilinae</taxon>
        <taxon>Mytilus</taxon>
    </lineage>
</organism>
<evidence type="ECO:0000256" key="5">
    <source>
        <dbReference type="SAM" id="Phobius"/>
    </source>
</evidence>
<dbReference type="AlphaFoldDB" id="A0A8B6G600"/>
<keyword evidence="5" id="KW-0812">Transmembrane</keyword>
<evidence type="ECO:0000313" key="8">
    <source>
        <dbReference type="Proteomes" id="UP000596742"/>
    </source>
</evidence>
<dbReference type="InterPro" id="IPR007053">
    <property type="entry name" value="LRAT_dom"/>
</dbReference>
<dbReference type="PANTHER" id="PTHR13943:SF77">
    <property type="entry name" value="LRAT DOMAIN-CONTAINING PROTEIN"/>
    <property type="match status" value="1"/>
</dbReference>
<keyword evidence="5" id="KW-1133">Transmembrane helix</keyword>
<dbReference type="EMBL" id="UYJE01007920">
    <property type="protein sequence ID" value="VDI59166.1"/>
    <property type="molecule type" value="Genomic_DNA"/>
</dbReference>
<dbReference type="PANTHER" id="PTHR13943">
    <property type="entry name" value="HRAS-LIKE SUPPRESSOR - RELATED"/>
    <property type="match status" value="1"/>
</dbReference>
<keyword evidence="3" id="KW-0378">Hydrolase</keyword>
<reference evidence="7" key="1">
    <citation type="submission" date="2018-11" db="EMBL/GenBank/DDBJ databases">
        <authorList>
            <person name="Alioto T."/>
            <person name="Alioto T."/>
        </authorList>
    </citation>
    <scope>NUCLEOTIDE SEQUENCE</scope>
</reference>
<keyword evidence="4" id="KW-0443">Lipid metabolism</keyword>
<dbReference type="GO" id="GO:0008970">
    <property type="term" value="F:phospholipase A1 activity"/>
    <property type="evidence" value="ECO:0007669"/>
    <property type="project" value="TreeGrafter"/>
</dbReference>
<sequence>MSDKPDRLSDDPEKNATLKACLTDKNNNETGETDLNIKCTYCAKEQRILSFHELKPGDHISLAGEKLKFNLFKKQHAFYKHHALIKSVHPLNRDGSSAILRMIHFIWTPFSKSIKIRVTREIKNLYNDEIYKHIYRYPTHCPETIIKRAEKLLSDSEKKPYSVLSFNCEHMVHWCVNGTTKSLQVDNLIKQIIQWAHEAGGAIGKLARAIAKCRELLIEILRATSVALDDLAQLAGKAQKAKHVSFAAAVTLGCMTLLYLLCCIYRTFNYYQEFQMKHICQKCYSKKKWEIWLTFCAYVFSNLGGFGLLHLANTKWLAVLFCSGSVILSAVSMYLAQNVYAWFKSPFSGLEVQIRKLTELKQGDVITFYQWGLKHDGIVVNVEIENGENKGKVEIVHYSWSSIISWREIVAEKVMLDLTNDKVWLHDFSCYSVHTPDEVVRRARLRIGETKFAFFSNRSSHFCFWAKVNENSNENDEYLTQKIHFQYERPFSRSKGDLELPQVYIDHRRRKLISTNIYEKRSVRIHEDIKPGDLIEFKFHYGLFHKAICTKVKKLSESKNEVQLTVVHYGSSYKVVEETRSFNLNREEINVYLYHPLHRYPRADVIERAKAKVSEQKYCIIGRRASHFADSIISRREDVVVKSFRDVLKGDVIIYSYWNFWHEAVVVEVNEEHFEIVHYGLQHFFATREIIKEKMKIDVTQKVIKKKGFNGYQTYPSEVTVARAMSRIGEQRFSVFGNKSFDFIHWCKVLQMPSVYSRRYAENDANEILKQYVIVPHTGEIVEESFHKNWIKTWEELTIGAILYLRGIYGILVCIDEESGIIKLSCYRQNIKKVAQRCFSIDLKKNKESIWIYWCDPRTCNTPEEIVDRALIRDRYEIPDSASAWEFCKGCVINK</sequence>
<feature type="domain" description="LRAT" evidence="6">
    <location>
        <begin position="54"/>
        <end position="179"/>
    </location>
</feature>
<name>A0A8B6G600_MYTGA</name>
<feature type="transmembrane region" description="Helical" evidence="5">
    <location>
        <begin position="246"/>
        <end position="268"/>
    </location>
</feature>
<evidence type="ECO:0000259" key="6">
    <source>
        <dbReference type="Pfam" id="PF04970"/>
    </source>
</evidence>
<comment type="similarity">
    <text evidence="1">Belongs to the H-rev107 family.</text>
</comment>
<evidence type="ECO:0000256" key="3">
    <source>
        <dbReference type="ARBA" id="ARBA00022801"/>
    </source>
</evidence>
<accession>A0A8B6G600</accession>